<protein>
    <submittedName>
        <fullName evidence="2">Tetratricopeptide repeat-containing protein</fullName>
    </submittedName>
</protein>
<dbReference type="Proteomes" id="UP000199515">
    <property type="component" value="Unassembled WGS sequence"/>
</dbReference>
<dbReference type="PANTHER" id="PTHR46082:SF6">
    <property type="entry name" value="AAA+ ATPASE DOMAIN-CONTAINING PROTEIN-RELATED"/>
    <property type="match status" value="1"/>
</dbReference>
<evidence type="ECO:0000313" key="3">
    <source>
        <dbReference type="Proteomes" id="UP000199515"/>
    </source>
</evidence>
<dbReference type="Gene3D" id="1.25.40.10">
    <property type="entry name" value="Tetratricopeptide repeat domain"/>
    <property type="match status" value="1"/>
</dbReference>
<dbReference type="InterPro" id="IPR011990">
    <property type="entry name" value="TPR-like_helical_dom_sf"/>
</dbReference>
<keyword evidence="3" id="KW-1185">Reference proteome</keyword>
<proteinExistence type="predicted"/>
<dbReference type="STRING" id="589385.SAMN05421504_104621"/>
<evidence type="ECO:0000259" key="1">
    <source>
        <dbReference type="Pfam" id="PF25000"/>
    </source>
</evidence>
<dbReference type="SUPFAM" id="SSF52540">
    <property type="entry name" value="P-loop containing nucleoside triphosphate hydrolases"/>
    <property type="match status" value="1"/>
</dbReference>
<dbReference type="Pfam" id="PF13424">
    <property type="entry name" value="TPR_12"/>
    <property type="match status" value="1"/>
</dbReference>
<feature type="domain" description="DUF7779" evidence="1">
    <location>
        <begin position="201"/>
        <end position="295"/>
    </location>
</feature>
<dbReference type="EMBL" id="FNON01000004">
    <property type="protein sequence ID" value="SDY13534.1"/>
    <property type="molecule type" value="Genomic_DNA"/>
</dbReference>
<dbReference type="InterPro" id="IPR053137">
    <property type="entry name" value="NLR-like"/>
</dbReference>
<dbReference type="PANTHER" id="PTHR46082">
    <property type="entry name" value="ATP/GTP-BINDING PROTEIN-RELATED"/>
    <property type="match status" value="1"/>
</dbReference>
<sequence>MGGVGKTSLARAYAQRYQREYGLVWWVHAEEHGTIDRDFRSLLELLVPYRAERVNDPVARVHEALLKERKPWLLILDNVTDPAAAYGLVPATGDGLVLITSQSAHWPGELSVGVGQLGLDSSIELLLSLSQDDDERTAEALAEELGRLPLALVQAGSFARANAVELATYLRLYRTHRAELHQVKQIHDDYAHTIATTWQVAIDRLPPSARTVLNLLCCYASDAIPVAALLSSEPGIALPQDLAPRVRPLLRNELTRHRAVGELLAYSLITPTDGKTASSVNVHRLVQAVNYDRLVSDDTMTDWVTAAHDLMLAISPCALTDAETVERWRAVHPHLHAVVEHLPAEAAATLDTREQLANLTGQGGNARQARDELATLLPLRERVHGSNDHRTLTARNNLAFWTGAAGEPRKACLQLVTLLSLRRRLYGAEDPRTLTVRHNFAFWIGKAGKHAKARDHFARLLPVRERVLGHEHPHALLTRSNLARWTGHAGDPASARDMFAELLVVSERVLGPEHPDTLATCGNYAFWTGRAGNAAVAANLFFGLVALCETVLGPEHPTTFTIRANFDHWSTRSNSSG</sequence>
<name>A0A1H3HFH2_9PSEU</name>
<dbReference type="SUPFAM" id="SSF48452">
    <property type="entry name" value="TPR-like"/>
    <property type="match status" value="2"/>
</dbReference>
<accession>A0A1H3HFH2</accession>
<dbReference type="AlphaFoldDB" id="A0A1H3HFH2"/>
<dbReference type="InterPro" id="IPR027417">
    <property type="entry name" value="P-loop_NTPase"/>
</dbReference>
<organism evidence="2 3">
    <name type="scientific">Amycolatopsis xylanica</name>
    <dbReference type="NCBI Taxonomy" id="589385"/>
    <lineage>
        <taxon>Bacteria</taxon>
        <taxon>Bacillati</taxon>
        <taxon>Actinomycetota</taxon>
        <taxon>Actinomycetes</taxon>
        <taxon>Pseudonocardiales</taxon>
        <taxon>Pseudonocardiaceae</taxon>
        <taxon>Amycolatopsis</taxon>
    </lineage>
</organism>
<gene>
    <name evidence="2" type="ORF">SAMN05421504_104621</name>
</gene>
<reference evidence="2 3" key="1">
    <citation type="submission" date="2016-10" db="EMBL/GenBank/DDBJ databases">
        <authorList>
            <person name="de Groot N.N."/>
        </authorList>
    </citation>
    <scope>NUCLEOTIDE SEQUENCE [LARGE SCALE GENOMIC DNA]</scope>
    <source>
        <strain evidence="2 3">CPCC 202699</strain>
    </source>
</reference>
<dbReference type="Pfam" id="PF25000">
    <property type="entry name" value="DUF7779"/>
    <property type="match status" value="1"/>
</dbReference>
<dbReference type="Gene3D" id="3.40.50.300">
    <property type="entry name" value="P-loop containing nucleotide triphosphate hydrolases"/>
    <property type="match status" value="1"/>
</dbReference>
<dbReference type="Pfam" id="PF13374">
    <property type="entry name" value="TPR_10"/>
    <property type="match status" value="1"/>
</dbReference>
<evidence type="ECO:0000313" key="2">
    <source>
        <dbReference type="EMBL" id="SDY13534.1"/>
    </source>
</evidence>
<dbReference type="InterPro" id="IPR056681">
    <property type="entry name" value="DUF7779"/>
</dbReference>